<accession>A0A6A7ZGU2</accession>
<protein>
    <submittedName>
        <fullName evidence="1">Aspartate/glutamate racemase family protein</fullName>
    </submittedName>
</protein>
<name>A0A6A7ZGU2_RHIML</name>
<feature type="non-terminal residue" evidence="1">
    <location>
        <position position="35"/>
    </location>
</feature>
<proteinExistence type="predicted"/>
<comment type="caution">
    <text evidence="1">The sequence shown here is derived from an EMBL/GenBank/DDBJ whole genome shotgun (WGS) entry which is preliminary data.</text>
</comment>
<evidence type="ECO:0000313" key="1">
    <source>
        <dbReference type="EMBL" id="MQW02310.1"/>
    </source>
</evidence>
<gene>
    <name evidence="1" type="ORF">GHK45_00115</name>
</gene>
<dbReference type="AlphaFoldDB" id="A0A6A7ZGU2"/>
<dbReference type="EMBL" id="WISP01000002">
    <property type="protein sequence ID" value="MQW02310.1"/>
    <property type="molecule type" value="Genomic_DNA"/>
</dbReference>
<organism evidence="1">
    <name type="scientific">Rhizobium meliloti</name>
    <name type="common">Ensifer meliloti</name>
    <name type="synonym">Sinorhizobium meliloti</name>
    <dbReference type="NCBI Taxonomy" id="382"/>
    <lineage>
        <taxon>Bacteria</taxon>
        <taxon>Pseudomonadati</taxon>
        <taxon>Pseudomonadota</taxon>
        <taxon>Alphaproteobacteria</taxon>
        <taxon>Hyphomicrobiales</taxon>
        <taxon>Rhizobiaceae</taxon>
        <taxon>Sinorhizobium/Ensifer group</taxon>
        <taxon>Sinorhizobium</taxon>
    </lineage>
</organism>
<reference evidence="1" key="1">
    <citation type="journal article" date="2013" name="Genome Biol.">
        <title>Comparative genomics of the core and accessory genomes of 48 Sinorhizobium strains comprising five genospecies.</title>
        <authorList>
            <person name="Sugawara M."/>
            <person name="Epstein B."/>
            <person name="Badgley B.D."/>
            <person name="Unno T."/>
            <person name="Xu L."/>
            <person name="Reese J."/>
            <person name="Gyaneshwar P."/>
            <person name="Denny R."/>
            <person name="Mudge J."/>
            <person name="Bharti A.K."/>
            <person name="Farmer A.D."/>
            <person name="May G.D."/>
            <person name="Woodward J.E."/>
            <person name="Medigue C."/>
            <person name="Vallenet D."/>
            <person name="Lajus A."/>
            <person name="Rouy Z."/>
            <person name="Martinez-Vaz B."/>
            <person name="Tiffin P."/>
            <person name="Young N.D."/>
            <person name="Sadowsky M.J."/>
        </authorList>
    </citation>
    <scope>NUCLEOTIDE SEQUENCE</scope>
    <source>
        <strain evidence="1">M30</strain>
    </source>
</reference>
<sequence length="35" mass="3642">MSSHLLLINPNSSQATSEMMVSIAQKAANGRLAVA</sequence>